<reference evidence="1 2" key="1">
    <citation type="submission" date="2020-04" db="EMBL/GenBank/DDBJ databases">
        <title>Draft genome of Pyxidicoccus fallax type strain.</title>
        <authorList>
            <person name="Whitworth D.E."/>
        </authorList>
    </citation>
    <scope>NUCLEOTIDE SEQUENCE [LARGE SCALE GENOMIC DNA]</scope>
    <source>
        <strain evidence="1 2">DSM 14698</strain>
    </source>
</reference>
<dbReference type="InterPro" id="IPR027417">
    <property type="entry name" value="P-loop_NTPase"/>
</dbReference>
<comment type="caution">
    <text evidence="1">The sequence shown here is derived from an EMBL/GenBank/DDBJ whole genome shotgun (WGS) entry which is preliminary data.</text>
</comment>
<protein>
    <submittedName>
        <fullName evidence="1">ATP-binding protein</fullName>
    </submittedName>
</protein>
<dbReference type="Gene3D" id="3.40.50.300">
    <property type="entry name" value="P-loop containing nucleotide triphosphate hydrolases"/>
    <property type="match status" value="1"/>
</dbReference>
<keyword evidence="2" id="KW-1185">Reference proteome</keyword>
<proteinExistence type="predicted"/>
<dbReference type="EMBL" id="JABBJJ010000200">
    <property type="protein sequence ID" value="NMO19698.1"/>
    <property type="molecule type" value="Genomic_DNA"/>
</dbReference>
<gene>
    <name evidence="1" type="ORF">HG543_33210</name>
</gene>
<dbReference type="GO" id="GO:0005524">
    <property type="term" value="F:ATP binding"/>
    <property type="evidence" value="ECO:0007669"/>
    <property type="project" value="UniProtKB-KW"/>
</dbReference>
<keyword evidence="1" id="KW-0547">Nucleotide-binding</keyword>
<sequence>MARWFNTAGPCNPANHYMLPALRRLPEVQRLIDQQGYFVVHAPRQVGKTTALLSLAQELTSEGRYVAALVSMEVGAGFPQDIGAAEAAILQSWRGAMRAQLPTELQPPPFPEAPPGSRIATALASWSETARKPVVVFLDEIDALRDDVLISVLRQLRDGYRNRPGHFPSSLALIGLRDVRDYKVTSSGSDHLASSSPFNIKVRSLTMRDFTEEEVAELYAQHTADTGQRFEPEALALAFALTQGQPWLVNALAKVTVEELVTDTAQPVRRADIERAKAILIQRQETHLDSLAERLREPRIRAILEPMLAGELLGDVPEDDRRFAIDLGLLRRNPEGTLEVANPIYREVIVGFLASGTRATLPSIQPSWLKPDGRLDTERLRDAFLAFWRQHGEPLLATAPYHEIAPHLVLMAFLHRVVNGGGSIEREYAIGRGRMDLCVRHGPDTLAIEIKVWRDREPDPLPEGLTQLDGYLQGLGQRGGWLVLFDRRSGQPPIAERTRAEEARTPSGLPVTVIRA</sequence>
<dbReference type="Proteomes" id="UP000518300">
    <property type="component" value="Unassembled WGS sequence"/>
</dbReference>
<name>A0A848LP99_9BACT</name>
<evidence type="ECO:0000313" key="1">
    <source>
        <dbReference type="EMBL" id="NMO19698.1"/>
    </source>
</evidence>
<accession>A0A848LP99</accession>
<dbReference type="RefSeq" id="WP_169348941.1">
    <property type="nucleotide sequence ID" value="NZ_JABBJJ010000200.1"/>
</dbReference>
<dbReference type="SUPFAM" id="SSF52540">
    <property type="entry name" value="P-loop containing nucleoside triphosphate hydrolases"/>
    <property type="match status" value="1"/>
</dbReference>
<keyword evidence="1" id="KW-0067">ATP-binding</keyword>
<organism evidence="1 2">
    <name type="scientific">Pyxidicoccus fallax</name>
    <dbReference type="NCBI Taxonomy" id="394095"/>
    <lineage>
        <taxon>Bacteria</taxon>
        <taxon>Pseudomonadati</taxon>
        <taxon>Myxococcota</taxon>
        <taxon>Myxococcia</taxon>
        <taxon>Myxococcales</taxon>
        <taxon>Cystobacterineae</taxon>
        <taxon>Myxococcaceae</taxon>
        <taxon>Pyxidicoccus</taxon>
    </lineage>
</organism>
<evidence type="ECO:0000313" key="2">
    <source>
        <dbReference type="Proteomes" id="UP000518300"/>
    </source>
</evidence>
<dbReference type="AlphaFoldDB" id="A0A848LP99"/>